<dbReference type="InterPro" id="IPR002300">
    <property type="entry name" value="aa-tRNA-synth_Ia"/>
</dbReference>
<dbReference type="Pfam" id="PF00133">
    <property type="entry name" value="tRNA-synt_1"/>
    <property type="match status" value="1"/>
</dbReference>
<dbReference type="GO" id="GO:0006429">
    <property type="term" value="P:leucyl-tRNA aminoacylation"/>
    <property type="evidence" value="ECO:0007669"/>
    <property type="project" value="InterPro"/>
</dbReference>
<keyword evidence="5" id="KW-0067">ATP-binding</keyword>
<evidence type="ECO:0000256" key="9">
    <source>
        <dbReference type="SAM" id="MobiDB-lite"/>
    </source>
</evidence>
<comment type="catalytic activity">
    <reaction evidence="8">
        <text>tRNA(Leu) + L-leucine + ATP = L-leucyl-tRNA(Leu) + AMP + diphosphate</text>
        <dbReference type="Rhea" id="RHEA:11688"/>
        <dbReference type="Rhea" id="RHEA-COMP:9613"/>
        <dbReference type="Rhea" id="RHEA-COMP:9622"/>
        <dbReference type="ChEBI" id="CHEBI:30616"/>
        <dbReference type="ChEBI" id="CHEBI:33019"/>
        <dbReference type="ChEBI" id="CHEBI:57427"/>
        <dbReference type="ChEBI" id="CHEBI:78442"/>
        <dbReference type="ChEBI" id="CHEBI:78494"/>
        <dbReference type="ChEBI" id="CHEBI:456215"/>
        <dbReference type="EC" id="6.1.1.4"/>
    </reaction>
</comment>
<comment type="caution">
    <text evidence="12">The sequence shown here is derived from an EMBL/GenBank/DDBJ whole genome shotgun (WGS) entry which is preliminary data.</text>
</comment>
<keyword evidence="6" id="KW-0648">Protein biosynthesis</keyword>
<dbReference type="PANTHER" id="PTHR43740">
    <property type="entry name" value="LEUCYL-TRNA SYNTHETASE"/>
    <property type="match status" value="1"/>
</dbReference>
<dbReference type="InterPro" id="IPR002302">
    <property type="entry name" value="Leu-tRNA-ligase"/>
</dbReference>
<proteinExistence type="inferred from homology"/>
<keyword evidence="7" id="KW-0030">Aminoacyl-tRNA synthetase</keyword>
<evidence type="ECO:0000256" key="1">
    <source>
        <dbReference type="ARBA" id="ARBA00005594"/>
    </source>
</evidence>
<organism evidence="12">
    <name type="scientific">marine sediment metagenome</name>
    <dbReference type="NCBI Taxonomy" id="412755"/>
    <lineage>
        <taxon>unclassified sequences</taxon>
        <taxon>metagenomes</taxon>
        <taxon>ecological metagenomes</taxon>
    </lineage>
</organism>
<dbReference type="GO" id="GO:0005524">
    <property type="term" value="F:ATP binding"/>
    <property type="evidence" value="ECO:0007669"/>
    <property type="project" value="UniProtKB-KW"/>
</dbReference>
<dbReference type="Gene3D" id="3.40.50.620">
    <property type="entry name" value="HUPs"/>
    <property type="match status" value="1"/>
</dbReference>
<accession>A0A0F9CJV3</accession>
<dbReference type="InterPro" id="IPR009080">
    <property type="entry name" value="tRNAsynth_Ia_anticodon-bd"/>
</dbReference>
<evidence type="ECO:0000256" key="4">
    <source>
        <dbReference type="ARBA" id="ARBA00022741"/>
    </source>
</evidence>
<dbReference type="Gene3D" id="1.10.730.10">
    <property type="entry name" value="Isoleucyl-tRNA Synthetase, Domain 1"/>
    <property type="match status" value="1"/>
</dbReference>
<gene>
    <name evidence="12" type="ORF">LCGC14_2658040</name>
</gene>
<evidence type="ECO:0000256" key="7">
    <source>
        <dbReference type="ARBA" id="ARBA00023146"/>
    </source>
</evidence>
<evidence type="ECO:0000256" key="2">
    <source>
        <dbReference type="ARBA" id="ARBA00013164"/>
    </source>
</evidence>
<evidence type="ECO:0000256" key="8">
    <source>
        <dbReference type="ARBA" id="ARBA00047469"/>
    </source>
</evidence>
<keyword evidence="3" id="KW-0436">Ligase</keyword>
<dbReference type="Pfam" id="PF08264">
    <property type="entry name" value="Anticodon_1"/>
    <property type="match status" value="1"/>
</dbReference>
<evidence type="ECO:0000256" key="3">
    <source>
        <dbReference type="ARBA" id="ARBA00022598"/>
    </source>
</evidence>
<keyword evidence="4" id="KW-0547">Nucleotide-binding</keyword>
<dbReference type="AlphaFoldDB" id="A0A0F9CJV3"/>
<evidence type="ECO:0000259" key="10">
    <source>
        <dbReference type="Pfam" id="PF00133"/>
    </source>
</evidence>
<evidence type="ECO:0000256" key="6">
    <source>
        <dbReference type="ARBA" id="ARBA00022917"/>
    </source>
</evidence>
<dbReference type="InterPro" id="IPR013155">
    <property type="entry name" value="M/V/L/I-tRNA-synth_anticd-bd"/>
</dbReference>
<dbReference type="SUPFAM" id="SSF47323">
    <property type="entry name" value="Anticodon-binding domain of a subclass of class I aminoacyl-tRNA synthetases"/>
    <property type="match status" value="1"/>
</dbReference>
<dbReference type="SUPFAM" id="SSF52374">
    <property type="entry name" value="Nucleotidylyl transferase"/>
    <property type="match status" value="1"/>
</dbReference>
<evidence type="ECO:0000256" key="5">
    <source>
        <dbReference type="ARBA" id="ARBA00022840"/>
    </source>
</evidence>
<feature type="non-terminal residue" evidence="12">
    <location>
        <position position="1"/>
    </location>
</feature>
<dbReference type="GO" id="GO:0004823">
    <property type="term" value="F:leucine-tRNA ligase activity"/>
    <property type="evidence" value="ECO:0007669"/>
    <property type="project" value="UniProtKB-EC"/>
</dbReference>
<dbReference type="GO" id="GO:0005829">
    <property type="term" value="C:cytosol"/>
    <property type="evidence" value="ECO:0007669"/>
    <property type="project" value="TreeGrafter"/>
</dbReference>
<feature type="region of interest" description="Disordered" evidence="9">
    <location>
        <begin position="275"/>
        <end position="305"/>
    </location>
</feature>
<evidence type="ECO:0000259" key="11">
    <source>
        <dbReference type="Pfam" id="PF08264"/>
    </source>
</evidence>
<feature type="domain" description="Methionyl/Valyl/Leucyl/Isoleucyl-tRNA synthetase anticodon-binding" evidence="11">
    <location>
        <begin position="122"/>
        <end position="239"/>
    </location>
</feature>
<dbReference type="EC" id="6.1.1.4" evidence="2"/>
<comment type="similarity">
    <text evidence="1">Belongs to the class-I aminoacyl-tRNA synthetase family.</text>
</comment>
<dbReference type="PANTHER" id="PTHR43740:SF2">
    <property type="entry name" value="LEUCINE--TRNA LIGASE, MITOCHONDRIAL"/>
    <property type="match status" value="1"/>
</dbReference>
<evidence type="ECO:0000313" key="12">
    <source>
        <dbReference type="EMBL" id="KKK96911.1"/>
    </source>
</evidence>
<protein>
    <recommendedName>
        <fullName evidence="2">leucine--tRNA ligase</fullName>
        <ecNumber evidence="2">6.1.1.4</ecNumber>
    </recommendedName>
</protein>
<name>A0A0F9CJV3_9ZZZZ</name>
<reference evidence="12" key="1">
    <citation type="journal article" date="2015" name="Nature">
        <title>Complex archaea that bridge the gap between prokaryotes and eukaryotes.</title>
        <authorList>
            <person name="Spang A."/>
            <person name="Saw J.H."/>
            <person name="Jorgensen S.L."/>
            <person name="Zaremba-Niedzwiedzka K."/>
            <person name="Martijn J."/>
            <person name="Lind A.E."/>
            <person name="van Eijk R."/>
            <person name="Schleper C."/>
            <person name="Guy L."/>
            <person name="Ettema T.J."/>
        </authorList>
    </citation>
    <scope>NUCLEOTIDE SEQUENCE</scope>
</reference>
<dbReference type="InterPro" id="IPR014729">
    <property type="entry name" value="Rossmann-like_a/b/a_fold"/>
</dbReference>
<dbReference type="Gene3D" id="3.30.2320.20">
    <property type="entry name" value="Class I aminoacyl-tRNA synthetases (RS)"/>
    <property type="match status" value="1"/>
</dbReference>
<dbReference type="EMBL" id="LAZR01046278">
    <property type="protein sequence ID" value="KKK96911.1"/>
    <property type="molecule type" value="Genomic_DNA"/>
</dbReference>
<sequence>DQYIGGPEHITGHLMYFRFYTKFLRDIGLLNFDEPALKYFTQGIVHGSDGEKMSKSKGNVIEPLNIIKKYGADALRLYLISSSSSDKNFDWDDKGIQGSFKFINKVYDYFTGFNSGKSNPLIESKLNQTILDVTDYIGDFKHNFAVIKIRELFSRFSDKKITKSNAETFLKILHVYCPFVTEELWEKLENKKFLSLSEWPIADEKKIDEKLEKQEQDIDNLVRDVNNILGIVKTKPKKAMIYVMPNEKDNYVEHTMEIGKRTELDIEVYAVNDKGKRNPENKSKKAKPGKPAIRTTMTEIDCGTK</sequence>
<feature type="domain" description="Aminoacyl-tRNA synthetase class Ia" evidence="10">
    <location>
        <begin position="33"/>
        <end position="85"/>
    </location>
</feature>
<dbReference type="FunFam" id="1.10.730.10:FF:000002">
    <property type="entry name" value="Leucine--tRNA ligase"/>
    <property type="match status" value="1"/>
</dbReference>